<gene>
    <name evidence="1" type="ORF">SBF1_5120002</name>
</gene>
<sequence>MTDGDIARIDFVNDQLGWGIIINRSKSGNKLNIIKTENSGAV</sequence>
<dbReference type="EMBL" id="OMOF01000460">
    <property type="protein sequence ID" value="SPF51530.1"/>
    <property type="molecule type" value="Genomic_DNA"/>
</dbReference>
<dbReference type="AlphaFoldDB" id="A0A2U3LI62"/>
<name>A0A2U3LI62_9FIRM</name>
<proteinExistence type="predicted"/>
<evidence type="ECO:0000313" key="1">
    <source>
        <dbReference type="EMBL" id="SPF51530.1"/>
    </source>
</evidence>
<protein>
    <submittedName>
        <fullName evidence="1">Uncharacterized protein</fullName>
    </submittedName>
</protein>
<evidence type="ECO:0000313" key="2">
    <source>
        <dbReference type="Proteomes" id="UP000238916"/>
    </source>
</evidence>
<accession>A0A2U3LI62</accession>
<dbReference type="Proteomes" id="UP000238916">
    <property type="component" value="Unassembled WGS sequence"/>
</dbReference>
<organism evidence="1 2">
    <name type="scientific">Candidatus Desulfosporosinus infrequens</name>
    <dbReference type="NCBI Taxonomy" id="2043169"/>
    <lineage>
        <taxon>Bacteria</taxon>
        <taxon>Bacillati</taxon>
        <taxon>Bacillota</taxon>
        <taxon>Clostridia</taxon>
        <taxon>Eubacteriales</taxon>
        <taxon>Desulfitobacteriaceae</taxon>
        <taxon>Desulfosporosinus</taxon>
    </lineage>
</organism>
<reference evidence="2" key="1">
    <citation type="submission" date="2018-02" db="EMBL/GenBank/DDBJ databases">
        <authorList>
            <person name="Hausmann B."/>
        </authorList>
    </citation>
    <scope>NUCLEOTIDE SEQUENCE [LARGE SCALE GENOMIC DNA]</scope>
    <source>
        <strain evidence="2">Peat soil MAG SbF1</strain>
    </source>
</reference>